<organism evidence="2 3">
    <name type="scientific">Methylococcus capsulatus</name>
    <dbReference type="NCBI Taxonomy" id="414"/>
    <lineage>
        <taxon>Bacteria</taxon>
        <taxon>Pseudomonadati</taxon>
        <taxon>Pseudomonadota</taxon>
        <taxon>Gammaproteobacteria</taxon>
        <taxon>Methylococcales</taxon>
        <taxon>Methylococcaceae</taxon>
        <taxon>Methylococcus</taxon>
    </lineage>
</organism>
<evidence type="ECO:0000313" key="2">
    <source>
        <dbReference type="EMBL" id="CAI8755413.1"/>
    </source>
</evidence>
<keyword evidence="2" id="KW-0808">Transferase</keyword>
<dbReference type="InterPro" id="IPR001173">
    <property type="entry name" value="Glyco_trans_2-like"/>
</dbReference>
<protein>
    <submittedName>
        <fullName evidence="2">N-acetylglucosaminyl-diphospho-decaprenol L-rhamnosyltransferase</fullName>
        <ecNumber evidence="2">2.4.1.289</ecNumber>
    </submittedName>
</protein>
<dbReference type="SUPFAM" id="SSF53448">
    <property type="entry name" value="Nucleotide-diphospho-sugar transferases"/>
    <property type="match status" value="1"/>
</dbReference>
<keyword evidence="2" id="KW-0328">Glycosyltransferase</keyword>
<dbReference type="GO" id="GO:0102096">
    <property type="term" value="F:decaprenyl-N-acetyl-alpha-D-glucosaminyl-pyrophosphate:dTDP-alpha-L-rhamnose rhamnosyltransferase activity"/>
    <property type="evidence" value="ECO:0007669"/>
    <property type="project" value="UniProtKB-EC"/>
</dbReference>
<dbReference type="Gene3D" id="3.90.550.10">
    <property type="entry name" value="Spore Coat Polysaccharide Biosynthesis Protein SpsA, Chain A"/>
    <property type="match status" value="1"/>
</dbReference>
<accession>A0AA35UAL5</accession>
<feature type="domain" description="Glycosyltransferase 2-like" evidence="1">
    <location>
        <begin position="6"/>
        <end position="111"/>
    </location>
</feature>
<dbReference type="PANTHER" id="PTHR43179">
    <property type="entry name" value="RHAMNOSYLTRANSFERASE WBBL"/>
    <property type="match status" value="1"/>
</dbReference>
<dbReference type="EC" id="2.4.1.289" evidence="2"/>
<proteinExistence type="predicted"/>
<dbReference type="CDD" id="cd04186">
    <property type="entry name" value="GT_2_like_c"/>
    <property type="match status" value="1"/>
</dbReference>
<name>A0AA35UAL5_METCP</name>
<dbReference type="PANTHER" id="PTHR43179:SF7">
    <property type="entry name" value="RHAMNOSYLTRANSFERASE WBBL"/>
    <property type="match status" value="1"/>
</dbReference>
<evidence type="ECO:0000313" key="3">
    <source>
        <dbReference type="Proteomes" id="UP001158598"/>
    </source>
</evidence>
<dbReference type="Pfam" id="PF00535">
    <property type="entry name" value="Glycos_transf_2"/>
    <property type="match status" value="1"/>
</dbReference>
<dbReference type="InterPro" id="IPR029044">
    <property type="entry name" value="Nucleotide-diphossugar_trans"/>
</dbReference>
<gene>
    <name evidence="2" type="ORF">MCNOR_0734</name>
</gene>
<evidence type="ECO:0000259" key="1">
    <source>
        <dbReference type="Pfam" id="PF00535"/>
    </source>
</evidence>
<dbReference type="AlphaFoldDB" id="A0AA35UAL5"/>
<dbReference type="Proteomes" id="UP001158598">
    <property type="component" value="Chromosome"/>
</dbReference>
<dbReference type="EMBL" id="OX458332">
    <property type="protein sequence ID" value="CAI8755413.1"/>
    <property type="molecule type" value="Genomic_DNA"/>
</dbReference>
<sequence>MPGIDIVIVNWNSGNQLRECLRSIGNLVGEAEPLTVTVVDNTSCDGSADGLPEPSCPLRVIRNRANLGFGRASNLGAREGSADYLLFLNPDTRLHPGALSTPLGFMESETGRHVGICGVQCLDETGGVARCCARFPTAWRLVGQALGLDRLFPRWIPPHFLGEWPHDSDRDVDQVIGAFFFVRRAVFEQLGGFDERFFVYYEDLDFALRARRAGWGSRYLAGARIFHRGGGVSRQISARRLHYLTHSKLRYARKHFAGIDAFLVSAAVLLLEPLARSAYALGRGRPGEFADTWKAFGGLYASLCRPGENGR</sequence>
<dbReference type="RefSeq" id="WP_017365028.1">
    <property type="nucleotide sequence ID" value="NZ_OX458332.1"/>
</dbReference>
<reference evidence="2" key="1">
    <citation type="submission" date="2023-03" db="EMBL/GenBank/DDBJ databases">
        <authorList>
            <person name="Pearce D."/>
        </authorList>
    </citation>
    <scope>NUCLEOTIDE SEQUENCE</scope>
    <source>
        <strain evidence="2">Mc</strain>
    </source>
</reference>